<feature type="compositionally biased region" description="Polar residues" evidence="7">
    <location>
        <begin position="211"/>
        <end position="222"/>
    </location>
</feature>
<keyword evidence="5 8" id="KW-0472">Membrane</keyword>
<accession>Q4RQ25</accession>
<comment type="subcellular location">
    <subcellularLocation>
        <location evidence="1">Endoplasmic reticulum membrane</location>
        <topology evidence="1">Single-pass membrane protein</topology>
    </subcellularLocation>
</comment>
<dbReference type="GO" id="GO:0005789">
    <property type="term" value="C:endoplasmic reticulum membrane"/>
    <property type="evidence" value="ECO:0007669"/>
    <property type="project" value="UniProtKB-SubCell"/>
</dbReference>
<evidence type="ECO:0000256" key="1">
    <source>
        <dbReference type="ARBA" id="ARBA00004389"/>
    </source>
</evidence>
<feature type="compositionally biased region" description="Basic residues" evidence="7">
    <location>
        <begin position="58"/>
        <end position="73"/>
    </location>
</feature>
<dbReference type="Pfam" id="PF05104">
    <property type="entry name" value="Rib_recp_KP_reg"/>
    <property type="match status" value="1"/>
</dbReference>
<evidence type="ECO:0000256" key="5">
    <source>
        <dbReference type="ARBA" id="ARBA00023136"/>
    </source>
</evidence>
<keyword evidence="6" id="KW-0175">Coiled coil</keyword>
<proteinExistence type="predicted"/>
<dbReference type="OrthoDB" id="6410656at2759"/>
<feature type="compositionally biased region" description="Low complexity" evidence="7">
    <location>
        <begin position="224"/>
        <end position="244"/>
    </location>
</feature>
<evidence type="ECO:0000259" key="9">
    <source>
        <dbReference type="Pfam" id="PF05104"/>
    </source>
</evidence>
<keyword evidence="2 8" id="KW-0812">Transmembrane</keyword>
<dbReference type="GO" id="GO:0015031">
    <property type="term" value="P:protein transport"/>
    <property type="evidence" value="ECO:0007669"/>
    <property type="project" value="InterPro"/>
</dbReference>
<keyword evidence="4 8" id="KW-1133">Transmembrane helix</keyword>
<evidence type="ECO:0000256" key="7">
    <source>
        <dbReference type="SAM" id="MobiDB-lite"/>
    </source>
</evidence>
<feature type="region of interest" description="Disordered" evidence="7">
    <location>
        <begin position="44"/>
        <end position="88"/>
    </location>
</feature>
<reference evidence="10" key="1">
    <citation type="journal article" date="2004" name="Nature">
        <title>Genome duplication in the teleost fish Tetraodon nigroviridis reveals the early vertebrate proto-karyotype.</title>
        <authorList>
            <person name="Jaillon O."/>
            <person name="Aury J.-M."/>
            <person name="Brunet F."/>
            <person name="Petit J.-L."/>
            <person name="Stange-Thomann N."/>
            <person name="Mauceli E."/>
            <person name="Bouneau L."/>
            <person name="Fischer C."/>
            <person name="Ozouf-Costaz C."/>
            <person name="Bernot A."/>
            <person name="Nicaud S."/>
            <person name="Jaffe D."/>
            <person name="Fisher S."/>
            <person name="Lutfalla G."/>
            <person name="Dossat C."/>
            <person name="Segurens B."/>
            <person name="Dasilva C."/>
            <person name="Salanoubat M."/>
            <person name="Levy M."/>
            <person name="Boudet N."/>
            <person name="Castellano S."/>
            <person name="Anthouard V."/>
            <person name="Jubin C."/>
            <person name="Castelli V."/>
            <person name="Katinka M."/>
            <person name="Vacherie B."/>
            <person name="Biemont C."/>
            <person name="Skalli Z."/>
            <person name="Cattolico L."/>
            <person name="Poulain J."/>
            <person name="De Berardinis V."/>
            <person name="Cruaud C."/>
            <person name="Duprat S."/>
            <person name="Brottier P."/>
            <person name="Coutanceau J.-P."/>
            <person name="Gouzy J."/>
            <person name="Parra G."/>
            <person name="Lardier G."/>
            <person name="Chapple C."/>
            <person name="McKernan K.J."/>
            <person name="McEwan P."/>
            <person name="Bosak S."/>
            <person name="Kellis M."/>
            <person name="Volff J.-N."/>
            <person name="Guigo R."/>
            <person name="Zody M.C."/>
            <person name="Mesirov J."/>
            <person name="Lindblad-Toh K."/>
            <person name="Birren B."/>
            <person name="Nusbaum C."/>
            <person name="Kahn D."/>
            <person name="Robinson-Rechavi M."/>
            <person name="Laudet V."/>
            <person name="Schachter V."/>
            <person name="Quetier F."/>
            <person name="Saurin W."/>
            <person name="Scarpelli C."/>
            <person name="Wincker P."/>
            <person name="Lander E.S."/>
            <person name="Weissenbach J."/>
            <person name="Roest Crollius H."/>
        </authorList>
    </citation>
    <scope>NUCLEOTIDE SEQUENCE [LARGE SCALE GENOMIC DNA]</scope>
</reference>
<feature type="coiled-coil region" evidence="6">
    <location>
        <begin position="669"/>
        <end position="717"/>
    </location>
</feature>
<evidence type="ECO:0000313" key="10">
    <source>
        <dbReference type="EMBL" id="CAG09507.1"/>
    </source>
</evidence>
<feature type="coiled-coil region" evidence="6">
    <location>
        <begin position="1144"/>
        <end position="1197"/>
    </location>
</feature>
<feature type="coiled-coil region" evidence="6">
    <location>
        <begin position="769"/>
        <end position="885"/>
    </location>
</feature>
<evidence type="ECO:0000256" key="6">
    <source>
        <dbReference type="SAM" id="Coils"/>
    </source>
</evidence>
<reference evidence="10" key="2">
    <citation type="submission" date="2004-02" db="EMBL/GenBank/DDBJ databases">
        <authorList>
            <consortium name="Genoscope"/>
            <consortium name="Whitehead Institute Centre for Genome Research"/>
        </authorList>
    </citation>
    <scope>NUCLEOTIDE SEQUENCE</scope>
</reference>
<dbReference type="PANTHER" id="PTHR18939">
    <property type="entry name" value="RIBOSOME BINDING PROTEIN-1"/>
    <property type="match status" value="1"/>
</dbReference>
<gene>
    <name evidence="10" type="ORF">GSTENG00030806001</name>
</gene>
<feature type="region of interest" description="Disordered" evidence="7">
    <location>
        <begin position="107"/>
        <end position="397"/>
    </location>
</feature>
<organism evidence="10">
    <name type="scientific">Tetraodon nigroviridis</name>
    <name type="common">Spotted green pufferfish</name>
    <name type="synonym">Chelonodon nigroviridis</name>
    <dbReference type="NCBI Taxonomy" id="99883"/>
    <lineage>
        <taxon>Eukaryota</taxon>
        <taxon>Metazoa</taxon>
        <taxon>Chordata</taxon>
        <taxon>Craniata</taxon>
        <taxon>Vertebrata</taxon>
        <taxon>Euteleostomi</taxon>
        <taxon>Actinopterygii</taxon>
        <taxon>Neopterygii</taxon>
        <taxon>Teleostei</taxon>
        <taxon>Neoteleostei</taxon>
        <taxon>Acanthomorphata</taxon>
        <taxon>Eupercaria</taxon>
        <taxon>Tetraodontiformes</taxon>
        <taxon>Tetradontoidea</taxon>
        <taxon>Tetraodontidae</taxon>
        <taxon>Tetraodon</taxon>
    </lineage>
</organism>
<evidence type="ECO:0000256" key="4">
    <source>
        <dbReference type="ARBA" id="ARBA00022989"/>
    </source>
</evidence>
<protein>
    <submittedName>
        <fullName evidence="10">Chromosome 17 SCAF15006, whole genome shotgun sequence</fullName>
    </submittedName>
</protein>
<dbReference type="KEGG" id="tng:GSTEN00030806G001"/>
<dbReference type="PANTHER" id="PTHR18939:SF4">
    <property type="entry name" value="RIBOSOME-BINDING PROTEIN 1"/>
    <property type="match status" value="1"/>
</dbReference>
<name>Q4RQ25_TETNG</name>
<feature type="compositionally biased region" description="Low complexity" evidence="7">
    <location>
        <begin position="181"/>
        <end position="201"/>
    </location>
</feature>
<dbReference type="InterPro" id="IPR007794">
    <property type="entry name" value="Rib_rcpt_KP"/>
</dbReference>
<dbReference type="EMBL" id="CAAE01015006">
    <property type="protein sequence ID" value="CAG09507.1"/>
    <property type="molecule type" value="Genomic_DNA"/>
</dbReference>
<feature type="domain" description="Ribosome receptor lysine/proline rich" evidence="9">
    <location>
        <begin position="33"/>
        <end position="174"/>
    </location>
</feature>
<feature type="coiled-coil region" evidence="6">
    <location>
        <begin position="932"/>
        <end position="980"/>
    </location>
</feature>
<evidence type="ECO:0000256" key="2">
    <source>
        <dbReference type="ARBA" id="ARBA00022692"/>
    </source>
</evidence>
<feature type="transmembrane region" description="Helical" evidence="8">
    <location>
        <begin position="12"/>
        <end position="33"/>
    </location>
</feature>
<dbReference type="AlphaFoldDB" id="Q4RQ25"/>
<feature type="compositionally biased region" description="Low complexity" evidence="7">
    <location>
        <begin position="268"/>
        <end position="397"/>
    </location>
</feature>
<keyword evidence="3" id="KW-0256">Endoplasmic reticulum</keyword>
<evidence type="ECO:0000256" key="3">
    <source>
        <dbReference type="ARBA" id="ARBA00022824"/>
    </source>
</evidence>
<feature type="coiled-coil region" evidence="6">
    <location>
        <begin position="1035"/>
        <end position="1110"/>
    </location>
</feature>
<feature type="compositionally biased region" description="Low complexity" evidence="7">
    <location>
        <begin position="128"/>
        <end position="140"/>
    </location>
</feature>
<evidence type="ECO:0000256" key="8">
    <source>
        <dbReference type="SAM" id="Phobius"/>
    </source>
</evidence>
<sequence>MDIYDPQTLGMMVFGGFMVISAVGIAIVSTFSMKETSYEEALAKQRKELGKTQSARTDKKKKDKVSEKKKKKREDKPNGKIPEAETIQEATKTEVVIVAAAAPNVASQPAPVLEVKPTRAFKPDNVQPKATAEPTAAPAKSLPTPSPKEKKKKKVAKVEPAPAPRSAEEATSPQAPVSAQNKNASAKSAPAPVLAKVAPVPTKSAPVSAPEKSTTPMGSAKSTPGPAKSAAGKSAPAPAKSAPAPAKPVPAPAKSTSAPAKPAPAPAKPASAPAKSAPAPVKPASAPGPAKSAPAAVKPASAPAKSAPAPVKSAPASAPAKSAPAPAKSAPAPAKAAPAPAKAAPAPVKAAPAPVKSAPAPAQDKSAPAPAKSASTSAKSASAPAKSASALRLPRPSPLLPQLSPLLPLPRPSPLLPQLRLLLPQLRLLLPQLRLLLPQLSPHLPLPKTSLPLPQLRVPLLQLRVHLPQPNLPLPRLSLPRPNLPLPRPSLPLPQLSPLLPLPKTSLPLPQLRVPLLQLRVHLPQPNLPQPNLPQPQLRVSLPLQRRNLPRPQPSPANQLPLPAGQRLLRCWRRSPKRCPSWLCLQWAPSQLLLVMGNKTSPKRRRTRKKAQPEPVDAPLYLPYKTLVSSLSSTVFSEGEAHRLIEILSEKGGIVQDTWHTATQKGDPVATLKKQLDEREKQLATEQEDASVAKNRLREMTKELSAEKSKVASVETRLSSQLSKREQEMIALQARMQASYQDHVAQTQTLNAKILSLQDQLEKGPSAQLACLQQENSILRDALNQATSQAESKQNAELAKLRQECTKLSKELGEKTESLLADEHVRKGLEAKVSATEKQLARLQMSHSESEQTFQKRLEEVSEELRATQSKNSSLQAALDKTRLESNALSDRWRYRAQAVTGQNTQKDLAAFQTETKETLQILFPQVPLETEQELFEKLKEAEDSHSSLQAECDQYRTVLAETEGMLKHLQKSVEEEEQVWKSKMANSEEQLRLASLTSLLRRLYQNVEILLPCLCSNLINPDLFYQALEKVRTLEADNQSIEQVKEQMMLLEAQLEKQTDNQVFSEEMEQLKLQLSECQNQLDVAQKEAQAHKEELAQVREQLGEIRMRDQQEQNGVADVHPSQVLSELSQKTEKLHVEVALKQQLSEEYEQERLEKEKKLSKDLGQAATKLQQLLRASQEQLTKERETVRTLQEHLEGKVRPRLKISPL</sequence>
<dbReference type="InterPro" id="IPR040248">
    <property type="entry name" value="RRBP1"/>
</dbReference>